<proteinExistence type="predicted"/>
<evidence type="ECO:0000313" key="2">
    <source>
        <dbReference type="Proteomes" id="UP001500984"/>
    </source>
</evidence>
<protein>
    <submittedName>
        <fullName evidence="1">Uncharacterized protein</fullName>
    </submittedName>
</protein>
<organism evidence="1 2">
    <name type="scientific">Brevibacterium salitolerans</name>
    <dbReference type="NCBI Taxonomy" id="1403566"/>
    <lineage>
        <taxon>Bacteria</taxon>
        <taxon>Bacillati</taxon>
        <taxon>Actinomycetota</taxon>
        <taxon>Actinomycetes</taxon>
        <taxon>Micrococcales</taxon>
        <taxon>Brevibacteriaceae</taxon>
        <taxon>Brevibacterium</taxon>
    </lineage>
</organism>
<reference evidence="1 2" key="1">
    <citation type="journal article" date="2019" name="Int. J. Syst. Evol. Microbiol.">
        <title>The Global Catalogue of Microorganisms (GCM) 10K type strain sequencing project: providing services to taxonomists for standard genome sequencing and annotation.</title>
        <authorList>
            <consortium name="The Broad Institute Genomics Platform"/>
            <consortium name="The Broad Institute Genome Sequencing Center for Infectious Disease"/>
            <person name="Wu L."/>
            <person name="Ma J."/>
        </authorList>
    </citation>
    <scope>NUCLEOTIDE SEQUENCE [LARGE SCALE GENOMIC DNA]</scope>
    <source>
        <strain evidence="1 2">JCM 15900</strain>
    </source>
</reference>
<keyword evidence="2" id="KW-1185">Reference proteome</keyword>
<sequence>MDEDAAWSLLRSGASAQAWVEAHLAEGQALSNREVVAATGIDSKEATALFRFLKQIGTAVKDPEGPDRGAGVRWIASDR</sequence>
<comment type="caution">
    <text evidence="1">The sequence shown here is derived from an EMBL/GenBank/DDBJ whole genome shotgun (WGS) entry which is preliminary data.</text>
</comment>
<name>A0ABN2WSX1_9MICO</name>
<gene>
    <name evidence="1" type="ORF">GCM10009823_19760</name>
</gene>
<accession>A0ABN2WSX1</accession>
<evidence type="ECO:0000313" key="1">
    <source>
        <dbReference type="EMBL" id="GAA2098439.1"/>
    </source>
</evidence>
<dbReference type="Proteomes" id="UP001500984">
    <property type="component" value="Unassembled WGS sequence"/>
</dbReference>
<dbReference type="RefSeq" id="WP_291791431.1">
    <property type="nucleotide sequence ID" value="NZ_BAAAPZ010000007.1"/>
</dbReference>
<dbReference type="EMBL" id="BAAAPZ010000007">
    <property type="protein sequence ID" value="GAA2098439.1"/>
    <property type="molecule type" value="Genomic_DNA"/>
</dbReference>